<reference evidence="3" key="1">
    <citation type="journal article" date="2019" name="Int. J. Syst. Evol. Microbiol.">
        <title>The Global Catalogue of Microorganisms (GCM) 10K type strain sequencing project: providing services to taxonomists for standard genome sequencing and annotation.</title>
        <authorList>
            <consortium name="The Broad Institute Genomics Platform"/>
            <consortium name="The Broad Institute Genome Sequencing Center for Infectious Disease"/>
            <person name="Wu L."/>
            <person name="Ma J."/>
        </authorList>
    </citation>
    <scope>NUCLEOTIDE SEQUENCE [LARGE SCALE GENOMIC DNA]</scope>
    <source>
        <strain evidence="3">JCM 16908</strain>
    </source>
</reference>
<name>A0ABP7I4E2_9ACTN</name>
<dbReference type="Pfam" id="PF00561">
    <property type="entry name" value="Abhydrolase_1"/>
    <property type="match status" value="1"/>
</dbReference>
<evidence type="ECO:0000259" key="1">
    <source>
        <dbReference type="Pfam" id="PF00561"/>
    </source>
</evidence>
<gene>
    <name evidence="2" type="ORF">GCM10022226_33640</name>
</gene>
<dbReference type="PANTHER" id="PTHR43798">
    <property type="entry name" value="MONOACYLGLYCEROL LIPASE"/>
    <property type="match status" value="1"/>
</dbReference>
<protein>
    <submittedName>
        <fullName evidence="2">Alpha/beta hydrolase</fullName>
    </submittedName>
</protein>
<evidence type="ECO:0000313" key="2">
    <source>
        <dbReference type="EMBL" id="GAA3810525.1"/>
    </source>
</evidence>
<keyword evidence="3" id="KW-1185">Reference proteome</keyword>
<feature type="domain" description="AB hydrolase-1" evidence="1">
    <location>
        <begin position="22"/>
        <end position="119"/>
    </location>
</feature>
<dbReference type="PRINTS" id="PR00111">
    <property type="entry name" value="ABHYDROLASE"/>
</dbReference>
<dbReference type="PRINTS" id="PR00412">
    <property type="entry name" value="EPOXHYDRLASE"/>
</dbReference>
<dbReference type="Proteomes" id="UP001500888">
    <property type="component" value="Unassembled WGS sequence"/>
</dbReference>
<comment type="caution">
    <text evidence="2">The sequence shown here is derived from an EMBL/GenBank/DDBJ whole genome shotgun (WGS) entry which is preliminary data.</text>
</comment>
<proteinExistence type="predicted"/>
<dbReference type="EMBL" id="BAAAZR010000008">
    <property type="protein sequence ID" value="GAA3810525.1"/>
    <property type="molecule type" value="Genomic_DNA"/>
</dbReference>
<accession>A0ABP7I4E2</accession>
<sequence length="268" mass="29012">MAFADVDGVRLFYTDDGGSDSVLLLVHGWGSDSHEWTHHIPALRERHRVIAVDLRGHGYSTSRDTGNTPRRMAADLAELLAGLGTGPVVAVGHSMGGQVVSHLAVEHPDSVRALVTVDPGYGFTGAVASAFPGMVEALRGGDTSAVAVDIDQWSYTPATPAWLRESHRRRTLATPPHVLVEAFEAMFAVPGAIGVRPNSDGYLARRPCPVLTFWFDPDQAAWESGLFKDPRSRAVVWEGSGHRLHEERPAEFLLVVNKWLKALAGARA</sequence>
<dbReference type="PANTHER" id="PTHR43798:SF33">
    <property type="entry name" value="HYDROLASE, PUTATIVE (AFU_ORTHOLOGUE AFUA_2G14860)-RELATED"/>
    <property type="match status" value="1"/>
</dbReference>
<keyword evidence="2" id="KW-0378">Hydrolase</keyword>
<dbReference type="RefSeq" id="WP_344940116.1">
    <property type="nucleotide sequence ID" value="NZ_BAAAZR010000008.1"/>
</dbReference>
<dbReference type="InterPro" id="IPR029058">
    <property type="entry name" value="AB_hydrolase_fold"/>
</dbReference>
<organism evidence="2 3">
    <name type="scientific">Sphaerisporangium flaviroseum</name>
    <dbReference type="NCBI Taxonomy" id="509199"/>
    <lineage>
        <taxon>Bacteria</taxon>
        <taxon>Bacillati</taxon>
        <taxon>Actinomycetota</taxon>
        <taxon>Actinomycetes</taxon>
        <taxon>Streptosporangiales</taxon>
        <taxon>Streptosporangiaceae</taxon>
        <taxon>Sphaerisporangium</taxon>
    </lineage>
</organism>
<evidence type="ECO:0000313" key="3">
    <source>
        <dbReference type="Proteomes" id="UP001500888"/>
    </source>
</evidence>
<dbReference type="InterPro" id="IPR000639">
    <property type="entry name" value="Epox_hydrolase-like"/>
</dbReference>
<dbReference type="GO" id="GO:0016787">
    <property type="term" value="F:hydrolase activity"/>
    <property type="evidence" value="ECO:0007669"/>
    <property type="project" value="UniProtKB-KW"/>
</dbReference>
<dbReference type="InterPro" id="IPR000073">
    <property type="entry name" value="AB_hydrolase_1"/>
</dbReference>
<dbReference type="InterPro" id="IPR050266">
    <property type="entry name" value="AB_hydrolase_sf"/>
</dbReference>
<dbReference type="SUPFAM" id="SSF53474">
    <property type="entry name" value="alpha/beta-Hydrolases"/>
    <property type="match status" value="1"/>
</dbReference>
<dbReference type="Gene3D" id="3.40.50.1820">
    <property type="entry name" value="alpha/beta hydrolase"/>
    <property type="match status" value="1"/>
</dbReference>